<name>A0A4P7NNH6_PYROR</name>
<organism evidence="1 2">
    <name type="scientific">Pyricularia oryzae</name>
    <name type="common">Rice blast fungus</name>
    <name type="synonym">Magnaporthe oryzae</name>
    <dbReference type="NCBI Taxonomy" id="318829"/>
    <lineage>
        <taxon>Eukaryota</taxon>
        <taxon>Fungi</taxon>
        <taxon>Dikarya</taxon>
        <taxon>Ascomycota</taxon>
        <taxon>Pezizomycotina</taxon>
        <taxon>Sordariomycetes</taxon>
        <taxon>Sordariomycetidae</taxon>
        <taxon>Magnaporthales</taxon>
        <taxon>Pyriculariaceae</taxon>
        <taxon>Pyricularia</taxon>
    </lineage>
</organism>
<gene>
    <name evidence="1" type="ORF">PoMZ_05358</name>
</gene>
<sequence>MDPSLRFLPFGIVEHDAPGADDVVGVTGEQGLTVGAPGERDTLGLPALLANGGELGLELVDLALLLQVEDDDAGGSGSAQPVPVGGEDEGVDLVVGVKRVQVLGLVQVPKHGGAVLATRGAEGSVRGDGDGVDVAGVADVVSLELAARELPDLFGFHVSFSRHRNW</sequence>
<evidence type="ECO:0000313" key="2">
    <source>
        <dbReference type="Proteomes" id="UP000294847"/>
    </source>
</evidence>
<evidence type="ECO:0000313" key="1">
    <source>
        <dbReference type="EMBL" id="QBZ63672.1"/>
    </source>
</evidence>
<dbReference type="EMBL" id="CP034209">
    <property type="protein sequence ID" value="QBZ63672.1"/>
    <property type="molecule type" value="Genomic_DNA"/>
</dbReference>
<proteinExistence type="predicted"/>
<dbReference type="Proteomes" id="UP000294847">
    <property type="component" value="Chromosome 6"/>
</dbReference>
<reference evidence="1 2" key="1">
    <citation type="journal article" date="2019" name="Mol. Biol. Evol.">
        <title>Blast fungal genomes show frequent chromosomal changes, gene gains and losses, and effector gene turnover.</title>
        <authorList>
            <person name="Gomez Luciano L.B."/>
            <person name="Jason Tsai I."/>
            <person name="Chuma I."/>
            <person name="Tosa Y."/>
            <person name="Chen Y.H."/>
            <person name="Li J.Y."/>
            <person name="Li M.Y."/>
            <person name="Jade Lu M.Y."/>
            <person name="Nakayashiki H."/>
            <person name="Li W.H."/>
        </authorList>
    </citation>
    <scope>NUCLEOTIDE SEQUENCE [LARGE SCALE GENOMIC DNA]</scope>
    <source>
        <strain evidence="1">MZ5-1-6</strain>
    </source>
</reference>
<protein>
    <submittedName>
        <fullName evidence="1">Uncharacterized protein</fullName>
    </submittedName>
</protein>
<accession>A0A4P7NNH6</accession>
<dbReference type="AlphaFoldDB" id="A0A4P7NNH6"/>